<sequence length="334" mass="37008">MAAVAAPAQHQPSMPLLLLVEQTVLREIVERRVLLDLAPVKTEDGRVSFLPTLNYTSTVPGQLSMSLQDCECTEPCMVLCRMVAGHYRRTQDQRPDAVEEARVILHSDPKKRYTLKSVVTVRYGASSPFKQVTILLQVYDIVCPRPSTGAGLHLNRARMEGTLCDVKLVVEGVELPAHRNVLALRSPVLSNMLTGDFKEARDGRVELLDFSSGAVAKFLEFLYTDQIGDWANSELELLQLSDKYMVPELRSECALRLWSCDPLRALEVLHAAGLCDIVSGPLRRRLTATVVENHKILADTEQWAVFSATYPVLVDTMLGPGSQPSDAPVSVWSL</sequence>
<dbReference type="GeneID" id="113207718"/>
<dbReference type="OrthoDB" id="10249567at2759"/>
<evidence type="ECO:0000313" key="3">
    <source>
        <dbReference type="RefSeq" id="XP_052132444.1"/>
    </source>
</evidence>
<evidence type="ECO:0000259" key="1">
    <source>
        <dbReference type="PROSITE" id="PS50097"/>
    </source>
</evidence>
<dbReference type="InterPro" id="IPR000210">
    <property type="entry name" value="BTB/POZ_dom"/>
</dbReference>
<dbReference type="SUPFAM" id="SSF54695">
    <property type="entry name" value="POZ domain"/>
    <property type="match status" value="1"/>
</dbReference>
<gene>
    <name evidence="3" type="primary">LOC113207718</name>
</gene>
<dbReference type="KEGG" id="foc:113207718"/>
<protein>
    <submittedName>
        <fullName evidence="3">Uncharacterized protein LOC113207718</fullName>
    </submittedName>
</protein>
<keyword evidence="2" id="KW-1185">Reference proteome</keyword>
<organism evidence="2 3">
    <name type="scientific">Frankliniella occidentalis</name>
    <name type="common">Western flower thrips</name>
    <name type="synonym">Euthrips occidentalis</name>
    <dbReference type="NCBI Taxonomy" id="133901"/>
    <lineage>
        <taxon>Eukaryota</taxon>
        <taxon>Metazoa</taxon>
        <taxon>Ecdysozoa</taxon>
        <taxon>Arthropoda</taxon>
        <taxon>Hexapoda</taxon>
        <taxon>Insecta</taxon>
        <taxon>Pterygota</taxon>
        <taxon>Neoptera</taxon>
        <taxon>Paraneoptera</taxon>
        <taxon>Thysanoptera</taxon>
        <taxon>Terebrantia</taxon>
        <taxon>Thripoidea</taxon>
        <taxon>Thripidae</taxon>
        <taxon>Frankliniella</taxon>
    </lineage>
</organism>
<reference evidence="3" key="1">
    <citation type="submission" date="2025-08" db="UniProtKB">
        <authorList>
            <consortium name="RefSeq"/>
        </authorList>
    </citation>
    <scope>IDENTIFICATION</scope>
    <source>
        <tissue evidence="3">Whole organism</tissue>
    </source>
</reference>
<dbReference type="Proteomes" id="UP000504606">
    <property type="component" value="Unplaced"/>
</dbReference>
<dbReference type="AlphaFoldDB" id="A0A9C6XCB0"/>
<dbReference type="PROSITE" id="PS50097">
    <property type="entry name" value="BTB"/>
    <property type="match status" value="1"/>
</dbReference>
<dbReference type="RefSeq" id="XP_052132444.1">
    <property type="nucleotide sequence ID" value="XM_052276484.1"/>
</dbReference>
<proteinExistence type="predicted"/>
<accession>A0A9C6XCB0</accession>
<feature type="domain" description="BTB" evidence="1">
    <location>
        <begin position="164"/>
        <end position="227"/>
    </location>
</feature>
<dbReference type="CDD" id="cd18186">
    <property type="entry name" value="BTB_POZ_ZBTB_KLHL-like"/>
    <property type="match status" value="1"/>
</dbReference>
<dbReference type="PANTHER" id="PTHR24413">
    <property type="entry name" value="SPECKLE-TYPE POZ PROTEIN"/>
    <property type="match status" value="1"/>
</dbReference>
<dbReference type="Gene3D" id="3.30.710.10">
    <property type="entry name" value="Potassium Channel Kv1.1, Chain A"/>
    <property type="match status" value="1"/>
</dbReference>
<dbReference type="Pfam" id="PF00651">
    <property type="entry name" value="BTB"/>
    <property type="match status" value="1"/>
</dbReference>
<dbReference type="SMART" id="SM00225">
    <property type="entry name" value="BTB"/>
    <property type="match status" value="1"/>
</dbReference>
<name>A0A9C6XCB0_FRAOC</name>
<dbReference type="InterPro" id="IPR011333">
    <property type="entry name" value="SKP1/BTB/POZ_sf"/>
</dbReference>
<evidence type="ECO:0000313" key="2">
    <source>
        <dbReference type="Proteomes" id="UP000504606"/>
    </source>
</evidence>